<evidence type="ECO:0000313" key="1">
    <source>
        <dbReference type="EMBL" id="EMZ22024.1"/>
    </source>
</evidence>
<dbReference type="Proteomes" id="UP000012589">
    <property type="component" value="Unassembled WGS sequence"/>
</dbReference>
<accession>N2AC86</accession>
<comment type="caution">
    <text evidence="1">The sequence shown here is derived from an EMBL/GenBank/DDBJ whole genome shotgun (WGS) entry which is preliminary data.</text>
</comment>
<evidence type="ECO:0000313" key="2">
    <source>
        <dbReference type="Proteomes" id="UP000012589"/>
    </source>
</evidence>
<gene>
    <name evidence="1" type="ORF">C823_04111</name>
</gene>
<dbReference type="AlphaFoldDB" id="N2AC86"/>
<reference evidence="1 2" key="1">
    <citation type="journal article" date="2014" name="Genome Announc.">
        <title>Draft genome sequences of the altered schaedler flora, a defined bacterial community from gnotobiotic mice.</title>
        <authorList>
            <person name="Wannemuehler M.J."/>
            <person name="Overstreet A.M."/>
            <person name="Ward D.V."/>
            <person name="Phillips G.J."/>
        </authorList>
    </citation>
    <scope>NUCLEOTIDE SEQUENCE [LARGE SCALE GENOMIC DNA]</scope>
    <source>
        <strain evidence="1 2">ASF492</strain>
    </source>
</reference>
<protein>
    <submittedName>
        <fullName evidence="1">Uncharacterized protein</fullName>
    </submittedName>
</protein>
<proteinExistence type="predicted"/>
<keyword evidence="2" id="KW-1185">Reference proteome</keyword>
<name>N2AC86_9FIRM</name>
<dbReference type="EMBL" id="AQFT01000124">
    <property type="protein sequence ID" value="EMZ22024.1"/>
    <property type="molecule type" value="Genomic_DNA"/>
</dbReference>
<dbReference type="HOGENOM" id="CLU_3251692_0_0_9"/>
<sequence>MGTKEDKIQFASKSIEEWLKIKGFWARRGSSEWLVDLSFLCF</sequence>
<organism evidence="1 2">
    <name type="scientific">Eubacterium plexicaudatum ASF492</name>
    <dbReference type="NCBI Taxonomy" id="1235802"/>
    <lineage>
        <taxon>Bacteria</taxon>
        <taxon>Bacillati</taxon>
        <taxon>Bacillota</taxon>
        <taxon>Clostridia</taxon>
        <taxon>Eubacteriales</taxon>
        <taxon>Eubacteriaceae</taxon>
        <taxon>Eubacterium</taxon>
    </lineage>
</organism>